<evidence type="ECO:0000313" key="1">
    <source>
        <dbReference type="EMBL" id="GBO06212.1"/>
    </source>
</evidence>
<accession>A0A4Y2U0U6</accession>
<organism evidence="1 2">
    <name type="scientific">Araneus ventricosus</name>
    <name type="common">Orbweaver spider</name>
    <name type="synonym">Epeira ventricosa</name>
    <dbReference type="NCBI Taxonomy" id="182803"/>
    <lineage>
        <taxon>Eukaryota</taxon>
        <taxon>Metazoa</taxon>
        <taxon>Ecdysozoa</taxon>
        <taxon>Arthropoda</taxon>
        <taxon>Chelicerata</taxon>
        <taxon>Arachnida</taxon>
        <taxon>Araneae</taxon>
        <taxon>Araneomorphae</taxon>
        <taxon>Entelegynae</taxon>
        <taxon>Araneoidea</taxon>
        <taxon>Araneidae</taxon>
        <taxon>Araneus</taxon>
    </lineage>
</organism>
<comment type="caution">
    <text evidence="1">The sequence shown here is derived from an EMBL/GenBank/DDBJ whole genome shotgun (WGS) entry which is preliminary data.</text>
</comment>
<dbReference type="Proteomes" id="UP000499080">
    <property type="component" value="Unassembled WGS sequence"/>
</dbReference>
<gene>
    <name evidence="1" type="ORF">AVEN_188518_1</name>
</gene>
<dbReference type="EMBL" id="BGPR01032628">
    <property type="protein sequence ID" value="GBO06212.1"/>
    <property type="molecule type" value="Genomic_DNA"/>
</dbReference>
<name>A0A4Y2U0U6_ARAVE</name>
<protein>
    <submittedName>
        <fullName evidence="1">Uncharacterized protein</fullName>
    </submittedName>
</protein>
<keyword evidence="2" id="KW-1185">Reference proteome</keyword>
<dbReference type="AlphaFoldDB" id="A0A4Y2U0U6"/>
<evidence type="ECO:0000313" key="2">
    <source>
        <dbReference type="Proteomes" id="UP000499080"/>
    </source>
</evidence>
<proteinExistence type="predicted"/>
<sequence>MGASCILSDSTSLLDISPARMCLKYKCCFSDNSPNLPEASAKKVLSCLRTRNGNSLVGFLSLNILRTFQIGTVLQYLILRLHLQKKNLWPHIKEPLVPFLKSFVAENLHFRTVSSNTDPSKPT</sequence>
<reference evidence="1 2" key="1">
    <citation type="journal article" date="2019" name="Sci. Rep.">
        <title>Orb-weaving spider Araneus ventricosus genome elucidates the spidroin gene catalogue.</title>
        <authorList>
            <person name="Kono N."/>
            <person name="Nakamura H."/>
            <person name="Ohtoshi R."/>
            <person name="Moran D.A.P."/>
            <person name="Shinohara A."/>
            <person name="Yoshida Y."/>
            <person name="Fujiwara M."/>
            <person name="Mori M."/>
            <person name="Tomita M."/>
            <person name="Arakawa K."/>
        </authorList>
    </citation>
    <scope>NUCLEOTIDE SEQUENCE [LARGE SCALE GENOMIC DNA]</scope>
</reference>